<keyword evidence="1" id="KW-0175">Coiled coil</keyword>
<organism evidence="3 4">
    <name type="scientific">Tilletia horrida</name>
    <dbReference type="NCBI Taxonomy" id="155126"/>
    <lineage>
        <taxon>Eukaryota</taxon>
        <taxon>Fungi</taxon>
        <taxon>Dikarya</taxon>
        <taxon>Basidiomycota</taxon>
        <taxon>Ustilaginomycotina</taxon>
        <taxon>Exobasidiomycetes</taxon>
        <taxon>Tilletiales</taxon>
        <taxon>Tilletiaceae</taxon>
        <taxon>Tilletia</taxon>
    </lineage>
</organism>
<evidence type="ECO:0000313" key="3">
    <source>
        <dbReference type="EMBL" id="KAK0552476.1"/>
    </source>
</evidence>
<feature type="coiled-coil region" evidence="1">
    <location>
        <begin position="205"/>
        <end position="235"/>
    </location>
</feature>
<evidence type="ECO:0000256" key="1">
    <source>
        <dbReference type="SAM" id="Coils"/>
    </source>
</evidence>
<dbReference type="AlphaFoldDB" id="A0AAN6GSV8"/>
<name>A0AAN6GSV8_9BASI</name>
<accession>A0AAN6GSV8</accession>
<feature type="region of interest" description="Disordered" evidence="2">
    <location>
        <begin position="264"/>
        <end position="315"/>
    </location>
</feature>
<dbReference type="Proteomes" id="UP001176517">
    <property type="component" value="Unassembled WGS sequence"/>
</dbReference>
<evidence type="ECO:0000313" key="4">
    <source>
        <dbReference type="Proteomes" id="UP001176517"/>
    </source>
</evidence>
<comment type="caution">
    <text evidence="3">The sequence shown here is derived from an EMBL/GenBank/DDBJ whole genome shotgun (WGS) entry which is preliminary data.</text>
</comment>
<sequence>MLPRSRTEPSGMSSTACSRDRPLPKTTKRNIPPALPPPSRPLPELPSPRPYPSKVAVPPRPATASSVPAFGLTQSLSERPRLTVATRARSTLAPPGARTLSHSSSFPSLRSAASQSPVDTMPYESSSFNTLLEAHPGRDSALAHISEALTTAEATVRRTASEAHEARTRASRLHDSYRCALQRTEALEAQARRERAWAIDLGRVAQTGEADAKIAEEAMRRAEELLIQLRKIAVEEVTRHFALTRVETEAASVNGTHVGSRFHNRTVSQATTTTSASSTSTIGQWTTPTTSPTSTTGTLVSTNGPSPESPWSDHIRDRTITPSMYYPAVPDLNSILEAEQERIAALSSNVTSTRPSTSSSTTSSTAYATATTSPRAPRLEPQPSPQPFLQHADTQLPPASALPNRLDFVGQPIFPTDAEAELLSHGEGPQHRYMLPRQQQNEPNVVERQGVALSTPIPIPGTTGTPSRTASTGRRRSSVSLPATTPSVPAFDRARPGTAQNASARQPSLRFAALGSPIVSSAAAYLPASAGRDNGIEQRATGLGLELLYKPFEEMERVEVLQRLPSVTATTRWETPSHQSPGAPRLGLIDLPLASSPFLPSTPPLSVQPTGLVAGEPTTPSSATRGSVSGAWWRQASPASVSSSQRRPRASSNVSSRTYDSTSGDSIGVSVMAGLMRSEDEHVERGLRRRERAGSRARDGAVASAAAAAAAAAATRFENDPLMPYPVSAEGLVPVPLLSSSQGALGQAREIIENARRATSRSPVGATS</sequence>
<feature type="region of interest" description="Disordered" evidence="2">
    <location>
        <begin position="346"/>
        <end position="404"/>
    </location>
</feature>
<feature type="region of interest" description="Disordered" evidence="2">
    <location>
        <begin position="454"/>
        <end position="505"/>
    </location>
</feature>
<dbReference type="EMBL" id="JAPDMZ010000062">
    <property type="protein sequence ID" value="KAK0552476.1"/>
    <property type="molecule type" value="Genomic_DNA"/>
</dbReference>
<feature type="region of interest" description="Disordered" evidence="2">
    <location>
        <begin position="600"/>
        <end position="700"/>
    </location>
</feature>
<feature type="compositionally biased region" description="Low complexity" evidence="2">
    <location>
        <begin position="351"/>
        <end position="376"/>
    </location>
</feature>
<gene>
    <name evidence="3" type="ORF">OC846_002880</name>
</gene>
<feature type="compositionally biased region" description="Pro residues" evidence="2">
    <location>
        <begin position="33"/>
        <end position="51"/>
    </location>
</feature>
<feature type="compositionally biased region" description="Polar residues" evidence="2">
    <location>
        <begin position="8"/>
        <end position="17"/>
    </location>
</feature>
<protein>
    <submittedName>
        <fullName evidence="3">Uncharacterized protein</fullName>
    </submittedName>
</protein>
<evidence type="ECO:0000256" key="2">
    <source>
        <dbReference type="SAM" id="MobiDB-lite"/>
    </source>
</evidence>
<feature type="compositionally biased region" description="Basic and acidic residues" evidence="2">
    <location>
        <begin position="677"/>
        <end position="699"/>
    </location>
</feature>
<feature type="compositionally biased region" description="Polar residues" evidence="2">
    <location>
        <begin position="618"/>
        <end position="627"/>
    </location>
</feature>
<feature type="compositionally biased region" description="Low complexity" evidence="2">
    <location>
        <begin position="101"/>
        <end position="116"/>
    </location>
</feature>
<keyword evidence="4" id="KW-1185">Reference proteome</keyword>
<feature type="compositionally biased region" description="Low complexity" evidence="2">
    <location>
        <begin position="270"/>
        <end position="302"/>
    </location>
</feature>
<feature type="compositionally biased region" description="Polar residues" evidence="2">
    <location>
        <begin position="637"/>
        <end position="665"/>
    </location>
</feature>
<feature type="region of interest" description="Disordered" evidence="2">
    <location>
        <begin position="1"/>
        <end position="121"/>
    </location>
</feature>
<feature type="compositionally biased region" description="Low complexity" evidence="2">
    <location>
        <begin position="460"/>
        <end position="472"/>
    </location>
</feature>
<reference evidence="3" key="1">
    <citation type="journal article" date="2023" name="PhytoFront">
        <title>Draft Genome Resources of Seven Strains of Tilletia horrida, Causal Agent of Kernel Smut of Rice.</title>
        <authorList>
            <person name="Khanal S."/>
            <person name="Antony Babu S."/>
            <person name="Zhou X.G."/>
        </authorList>
    </citation>
    <scope>NUCLEOTIDE SEQUENCE</scope>
    <source>
        <strain evidence="3">TX6</strain>
    </source>
</reference>
<proteinExistence type="predicted"/>